<proteinExistence type="predicted"/>
<dbReference type="RefSeq" id="WP_418157625.1">
    <property type="nucleotide sequence ID" value="NZ_JBBLZC010000001.1"/>
</dbReference>
<comment type="caution">
    <text evidence="2">The sequence shown here is derived from an EMBL/GenBank/DDBJ whole genome shotgun (WGS) entry which is preliminary data.</text>
</comment>
<reference evidence="2 3" key="1">
    <citation type="submission" date="2024-01" db="EMBL/GenBank/DDBJ databases">
        <title>Multi-omics insights into the function and evolution of sodium benzoate biodegradation pathways in Benzoatithermus flavus gen. nov., sp. nov. from hot spring.</title>
        <authorList>
            <person name="Hu C.-J."/>
            <person name="Li W.-J."/>
        </authorList>
    </citation>
    <scope>NUCLEOTIDE SEQUENCE [LARGE SCALE GENOMIC DNA]</scope>
    <source>
        <strain evidence="2 3">SYSU G07066</strain>
    </source>
</reference>
<keyword evidence="1" id="KW-0732">Signal</keyword>
<evidence type="ECO:0000313" key="2">
    <source>
        <dbReference type="EMBL" id="MEK0081781.1"/>
    </source>
</evidence>
<dbReference type="Proteomes" id="UP001375743">
    <property type="component" value="Unassembled WGS sequence"/>
</dbReference>
<organism evidence="2 3">
    <name type="scientific">Benzoatithermus flavus</name>
    <dbReference type="NCBI Taxonomy" id="3108223"/>
    <lineage>
        <taxon>Bacteria</taxon>
        <taxon>Pseudomonadati</taxon>
        <taxon>Pseudomonadota</taxon>
        <taxon>Alphaproteobacteria</taxon>
        <taxon>Geminicoccales</taxon>
        <taxon>Geminicoccaceae</taxon>
        <taxon>Benzoatithermus</taxon>
    </lineage>
</organism>
<keyword evidence="3" id="KW-1185">Reference proteome</keyword>
<feature type="chain" id="PRO_5046709668" evidence="1">
    <location>
        <begin position="20"/>
        <end position="121"/>
    </location>
</feature>
<feature type="signal peptide" evidence="1">
    <location>
        <begin position="1"/>
        <end position="19"/>
    </location>
</feature>
<gene>
    <name evidence="2" type="ORF">U1T56_01350</name>
</gene>
<sequence>MRGVVVLALVALATGPALADPVEDVFRRGCEERERPELRSGATWPWIEQLCARDAAERAALFRSADHRGRLEILAEDCTDWYARNGWWLPEELRRDARRRRACVEAACRGEAEERLRNMSP</sequence>
<evidence type="ECO:0000313" key="3">
    <source>
        <dbReference type="Proteomes" id="UP001375743"/>
    </source>
</evidence>
<protein>
    <submittedName>
        <fullName evidence="2">Uncharacterized protein</fullName>
    </submittedName>
</protein>
<dbReference type="EMBL" id="JBBLZC010000001">
    <property type="protein sequence ID" value="MEK0081781.1"/>
    <property type="molecule type" value="Genomic_DNA"/>
</dbReference>
<accession>A0ABU8XLN5</accession>
<evidence type="ECO:0000256" key="1">
    <source>
        <dbReference type="SAM" id="SignalP"/>
    </source>
</evidence>
<name>A0ABU8XLN5_9PROT</name>